<proteinExistence type="predicted"/>
<dbReference type="EMBL" id="CP049838">
    <property type="protein sequence ID" value="QJT06371.1"/>
    <property type="molecule type" value="Genomic_DNA"/>
</dbReference>
<accession>A0A6M4X3G2</accession>
<dbReference type="Pfam" id="PF14311">
    <property type="entry name" value="DUF4379"/>
    <property type="match status" value="1"/>
</dbReference>
<dbReference type="AlphaFoldDB" id="A0A6M4X3G2"/>
<evidence type="ECO:0000259" key="1">
    <source>
        <dbReference type="Pfam" id="PF14311"/>
    </source>
</evidence>
<evidence type="ECO:0000313" key="2">
    <source>
        <dbReference type="EMBL" id="QJT06371.1"/>
    </source>
</evidence>
<feature type="domain" description="Treble clef zinc finger" evidence="1">
    <location>
        <begin position="14"/>
        <end position="69"/>
    </location>
</feature>
<organism evidence="2 3">
    <name type="scientific">Streptomyces asoensis</name>
    <dbReference type="NCBI Taxonomy" id="249586"/>
    <lineage>
        <taxon>Bacteria</taxon>
        <taxon>Bacillati</taxon>
        <taxon>Actinomycetota</taxon>
        <taxon>Actinomycetes</taxon>
        <taxon>Kitasatosporales</taxon>
        <taxon>Streptomycetaceae</taxon>
        <taxon>Streptomyces</taxon>
    </lineage>
</organism>
<dbReference type="Proteomes" id="UP000502665">
    <property type="component" value="Chromosome"/>
</dbReference>
<dbReference type="RefSeq" id="WP_171401683.1">
    <property type="nucleotide sequence ID" value="NZ_CP049838.1"/>
</dbReference>
<reference evidence="2" key="1">
    <citation type="submission" date="2020-03" db="EMBL/GenBank/DDBJ databases">
        <title>Molecular networking-based the target discovery of potent antiproliferative macrolactams: 5/6/7/16 polycyclic ansamycins and glycosylated trienomycin from Streptomyces cacaoi subsp. asoensis.</title>
        <authorList>
            <person name="Liu L.-L."/>
        </authorList>
    </citation>
    <scope>NUCLEOTIDE SEQUENCE [LARGE SCALE GENOMIC DNA]</scope>
    <source>
        <strain evidence="2">H2S5</strain>
    </source>
</reference>
<sequence length="110" mass="12135">MTKPIPGRTYSQVAAMWLQERNAGLTPRMQVAVWWRCAAAHEWEERISDRTAMPKWKNGVVAACHKCVGYRVSRTFPVCGHTARVRALAPFGQEATGPTGGQVGVAAEIR</sequence>
<gene>
    <name evidence="2" type="ORF">G9272_43775</name>
</gene>
<protein>
    <submittedName>
        <fullName evidence="2">Zinc-ribbon domain-containing protein</fullName>
    </submittedName>
</protein>
<dbReference type="InterPro" id="IPR025487">
    <property type="entry name" value="DUF4379"/>
</dbReference>
<evidence type="ECO:0000313" key="3">
    <source>
        <dbReference type="Proteomes" id="UP000502665"/>
    </source>
</evidence>
<keyword evidence="3" id="KW-1185">Reference proteome</keyword>
<name>A0A6M4X3G2_9ACTN</name>